<dbReference type="Gene3D" id="3.30.160.60">
    <property type="entry name" value="Classic Zinc Finger"/>
    <property type="match status" value="1"/>
</dbReference>
<name>A0A2B7XZ65_POLH7</name>
<evidence type="ECO:0000256" key="1">
    <source>
        <dbReference type="SAM" id="MobiDB-lite"/>
    </source>
</evidence>
<feature type="region of interest" description="Disordered" evidence="1">
    <location>
        <begin position="188"/>
        <end position="207"/>
    </location>
</feature>
<feature type="compositionally biased region" description="Basic residues" evidence="1">
    <location>
        <begin position="341"/>
        <end position="352"/>
    </location>
</feature>
<reference evidence="3 4" key="1">
    <citation type="submission" date="2017-10" db="EMBL/GenBank/DDBJ databases">
        <title>Comparative genomics in systemic dimorphic fungi from Ajellomycetaceae.</title>
        <authorList>
            <person name="Munoz J.F."/>
            <person name="Mcewen J.G."/>
            <person name="Clay O.K."/>
            <person name="Cuomo C.A."/>
        </authorList>
    </citation>
    <scope>NUCLEOTIDE SEQUENCE [LARGE SCALE GENOMIC DNA]</scope>
    <source>
        <strain evidence="3 4">UAMH7299</strain>
    </source>
</reference>
<comment type="caution">
    <text evidence="3">The sequence shown here is derived from an EMBL/GenBank/DDBJ whole genome shotgun (WGS) entry which is preliminary data.</text>
</comment>
<dbReference type="EMBL" id="PDNA01000097">
    <property type="protein sequence ID" value="PGH14071.1"/>
    <property type="molecule type" value="Genomic_DNA"/>
</dbReference>
<gene>
    <name evidence="3" type="ORF">AJ80_06075</name>
</gene>
<feature type="compositionally biased region" description="Basic and acidic residues" evidence="1">
    <location>
        <begin position="250"/>
        <end position="259"/>
    </location>
</feature>
<feature type="region of interest" description="Disordered" evidence="1">
    <location>
        <begin position="40"/>
        <end position="98"/>
    </location>
</feature>
<evidence type="ECO:0000313" key="4">
    <source>
        <dbReference type="Proteomes" id="UP000224634"/>
    </source>
</evidence>
<protein>
    <recommendedName>
        <fullName evidence="2">Rrn9 domain-containing protein</fullName>
    </recommendedName>
</protein>
<feature type="region of interest" description="Disordered" evidence="1">
    <location>
        <begin position="326"/>
        <end position="393"/>
    </location>
</feature>
<evidence type="ECO:0000313" key="3">
    <source>
        <dbReference type="EMBL" id="PGH14071.1"/>
    </source>
</evidence>
<feature type="region of interest" description="Disordered" evidence="1">
    <location>
        <begin position="231"/>
        <end position="287"/>
    </location>
</feature>
<keyword evidence="4" id="KW-1185">Reference proteome</keyword>
<feature type="compositionally biased region" description="Basic and acidic residues" evidence="1">
    <location>
        <begin position="353"/>
        <end position="381"/>
    </location>
</feature>
<dbReference type="AlphaFoldDB" id="A0A2B7XZ65"/>
<dbReference type="InterPro" id="IPR019622">
    <property type="entry name" value="Rrn9_dom"/>
</dbReference>
<dbReference type="OrthoDB" id="5412288at2759"/>
<organism evidence="3 4">
    <name type="scientific">Polytolypa hystricis (strain UAMH7299)</name>
    <dbReference type="NCBI Taxonomy" id="1447883"/>
    <lineage>
        <taxon>Eukaryota</taxon>
        <taxon>Fungi</taxon>
        <taxon>Dikarya</taxon>
        <taxon>Ascomycota</taxon>
        <taxon>Pezizomycotina</taxon>
        <taxon>Eurotiomycetes</taxon>
        <taxon>Eurotiomycetidae</taxon>
        <taxon>Onygenales</taxon>
        <taxon>Onygenales incertae sedis</taxon>
        <taxon>Polytolypa</taxon>
    </lineage>
</organism>
<evidence type="ECO:0000259" key="2">
    <source>
        <dbReference type="Pfam" id="PF10680"/>
    </source>
</evidence>
<proteinExistence type="predicted"/>
<dbReference type="STRING" id="1447883.A0A2B7XZ65"/>
<sequence>MSTPDLPPAEGELSWNAPPDSAQAPGLLSSSQLVVLEYDNLEDLPPLPPSSAGSVYEEDAQMQGSPAASDGARNSGGIDDDNYESSDASLETVPTRPNKFLGPASTWRTWTRRERQEVTALETIRARDLSIHLYNAFALKRRARYIAENIRLLKPGEIEGLENDEFAPPKGWTAWPVPPDLVPRRDEHVDGDEDDTWTMKAPPDERTSAELEECLMAQMLKRSKETFTAREWGKKSMRSHSVGLATASETEDKGENTGKEEDDDEDPSMPQDANLRPVVQADDEKGTRILRPTARHILSQLDGLLLGLHRARQSYVPVHYLSVSEGPSETEAEQSSQRQRSQSRPRGLKRTRRLSEEPERADKRIDDPGSDKAEAEDEFHLAKKRARSQGARQARLGLRDWSDVLGIASMTGWPAAAVMRTANRCAALFEEDMLFRTLGEGKVQLEKTAGSGPNWKYTVDDDGLDQPGSPDNNPPMSDFVGARYENILFCPVKGCPRHTKGFSRTWNLNQHLRIMHLQQQSGKSQQMPGDNVDNPR</sequence>
<dbReference type="Proteomes" id="UP000224634">
    <property type="component" value="Unassembled WGS sequence"/>
</dbReference>
<accession>A0A2B7XZ65</accession>
<feature type="region of interest" description="Disordered" evidence="1">
    <location>
        <begin position="1"/>
        <end position="28"/>
    </location>
</feature>
<dbReference type="Pfam" id="PF10680">
    <property type="entry name" value="RRN9"/>
    <property type="match status" value="1"/>
</dbReference>
<feature type="domain" description="Rrn9" evidence="2">
    <location>
        <begin position="121"/>
        <end position="189"/>
    </location>
</feature>